<feature type="domain" description="Mur ligase central" evidence="13">
    <location>
        <begin position="113"/>
        <end position="299"/>
    </location>
</feature>
<feature type="binding site" evidence="10">
    <location>
        <begin position="115"/>
        <end position="121"/>
    </location>
    <ligand>
        <name>ATP</name>
        <dbReference type="ChEBI" id="CHEBI:30616"/>
    </ligand>
</feature>
<dbReference type="Gene3D" id="3.40.1390.10">
    <property type="entry name" value="MurE/MurF, N-terminal domain"/>
    <property type="match status" value="1"/>
</dbReference>
<keyword evidence="2 10" id="KW-0436">Ligase</keyword>
<dbReference type="InterPro" id="IPR005863">
    <property type="entry name" value="UDP-N-AcMur_synth"/>
</dbReference>
<evidence type="ECO:0000256" key="1">
    <source>
        <dbReference type="ARBA" id="ARBA00022490"/>
    </source>
</evidence>
<dbReference type="AlphaFoldDB" id="A0A401UHA3"/>
<dbReference type="EC" id="6.3.2.10" evidence="10 11"/>
<evidence type="ECO:0000259" key="12">
    <source>
        <dbReference type="Pfam" id="PF02875"/>
    </source>
</evidence>
<evidence type="ECO:0000256" key="9">
    <source>
        <dbReference type="ARBA" id="ARBA00023316"/>
    </source>
</evidence>
<evidence type="ECO:0000313" key="14">
    <source>
        <dbReference type="EMBL" id="GCD08941.1"/>
    </source>
</evidence>
<accession>A0A401UHA3</accession>
<dbReference type="Pfam" id="PF08245">
    <property type="entry name" value="Mur_ligase_M"/>
    <property type="match status" value="1"/>
</dbReference>
<feature type="domain" description="Mur ligase C-terminal" evidence="12">
    <location>
        <begin position="323"/>
        <end position="443"/>
    </location>
</feature>
<proteinExistence type="inferred from homology"/>
<evidence type="ECO:0000256" key="2">
    <source>
        <dbReference type="ARBA" id="ARBA00022598"/>
    </source>
</evidence>
<protein>
    <recommendedName>
        <fullName evidence="10 11">UDP-N-acetylmuramoyl-tripeptide--D-alanyl-D-alanine ligase</fullName>
        <ecNumber evidence="10 11">6.3.2.10</ecNumber>
    </recommendedName>
    <alternativeName>
        <fullName evidence="10">D-alanyl-D-alanine-adding enzyme</fullName>
    </alternativeName>
</protein>
<dbReference type="GO" id="GO:0008360">
    <property type="term" value="P:regulation of cell shape"/>
    <property type="evidence" value="ECO:0007669"/>
    <property type="project" value="UniProtKB-KW"/>
</dbReference>
<dbReference type="InterPro" id="IPR036565">
    <property type="entry name" value="Mur-like_cat_sf"/>
</dbReference>
<dbReference type="GO" id="GO:0005524">
    <property type="term" value="F:ATP binding"/>
    <property type="evidence" value="ECO:0007669"/>
    <property type="project" value="UniProtKB-UniRule"/>
</dbReference>
<dbReference type="RefSeq" id="WP_124997901.1">
    <property type="nucleotide sequence ID" value="NZ_BHYK01000003.1"/>
</dbReference>
<dbReference type="InterPro" id="IPR051046">
    <property type="entry name" value="MurCDEF_CellWall_CoF430Synth"/>
</dbReference>
<sequence length="483" mass="53563">MEYITLDEIICATRGEILVKGESTLYNNVCMDTRAIKDKDIFIALKGENFNANDFTCEASKKGASICIIDEMKFEKAEINGKTTIIKVGDTKKALRDLAKFYLSKLNLQVVGITGSTGKTSTKDLVAAVLSQKFKVFKTLGNFNNEIGLPMMIFKLDKSYDIAVLEMGMSDFGEIHNLCETSKPNIGIITNIGMSHLENLKTRENILKAKMEITDFFTEDSVLIVNSDNDLLEDVDSSNYKTIKTGIDSRADFKACDLNIFEHKITFAVKEAGILAKDTIEVNVPGRHNVLNSLLAVACGRVLCMSYDEIASGFKNLEATSMRLDITKGEKFTIINDCYNASPDSMLAAMDVLCNVSGKSKIAILGTMRELGDNAFDAHKQVGEYAKVKNIDLLITLGEFNEAYKQGFNDINKYRCFETYDEVISFLKGIIAPNDVVLVKASRYMKFESIARELVNLNSRANINSPVNINALEHINAKEVTGK</sequence>
<keyword evidence="5 10" id="KW-0067">ATP-binding</keyword>
<evidence type="ECO:0000256" key="8">
    <source>
        <dbReference type="ARBA" id="ARBA00023306"/>
    </source>
</evidence>
<comment type="subcellular location">
    <subcellularLocation>
        <location evidence="10 11">Cytoplasm</location>
    </subcellularLocation>
</comment>
<dbReference type="EMBL" id="BHYK01000003">
    <property type="protein sequence ID" value="GCD08941.1"/>
    <property type="molecule type" value="Genomic_DNA"/>
</dbReference>
<keyword evidence="7 10" id="KW-0573">Peptidoglycan synthesis</keyword>
<dbReference type="GO" id="GO:0009252">
    <property type="term" value="P:peptidoglycan biosynthetic process"/>
    <property type="evidence" value="ECO:0007669"/>
    <property type="project" value="UniProtKB-UniRule"/>
</dbReference>
<gene>
    <name evidence="10 14" type="primary">murF</name>
    <name evidence="14" type="ORF">Ctaglu_05640</name>
</gene>
<keyword evidence="6 10" id="KW-0133">Cell shape</keyword>
<dbReference type="InterPro" id="IPR004101">
    <property type="entry name" value="Mur_ligase_C"/>
</dbReference>
<dbReference type="SUPFAM" id="SSF53244">
    <property type="entry name" value="MurD-like peptide ligases, peptide-binding domain"/>
    <property type="match status" value="1"/>
</dbReference>
<evidence type="ECO:0000256" key="10">
    <source>
        <dbReference type="HAMAP-Rule" id="MF_02019"/>
    </source>
</evidence>
<evidence type="ECO:0000259" key="13">
    <source>
        <dbReference type="Pfam" id="PF08245"/>
    </source>
</evidence>
<evidence type="ECO:0000256" key="5">
    <source>
        <dbReference type="ARBA" id="ARBA00022840"/>
    </source>
</evidence>
<keyword evidence="3 10" id="KW-0132">Cell division</keyword>
<dbReference type="GO" id="GO:0071555">
    <property type="term" value="P:cell wall organization"/>
    <property type="evidence" value="ECO:0007669"/>
    <property type="project" value="UniProtKB-KW"/>
</dbReference>
<evidence type="ECO:0000256" key="6">
    <source>
        <dbReference type="ARBA" id="ARBA00022960"/>
    </source>
</evidence>
<dbReference type="GO" id="GO:0047480">
    <property type="term" value="F:UDP-N-acetylmuramoyl-tripeptide-D-alanyl-D-alanine ligase activity"/>
    <property type="evidence" value="ECO:0007669"/>
    <property type="project" value="UniProtKB-UniRule"/>
</dbReference>
<comment type="caution">
    <text evidence="14">The sequence shown here is derived from an EMBL/GenBank/DDBJ whole genome shotgun (WGS) entry which is preliminary data.</text>
</comment>
<comment type="function">
    <text evidence="10 11">Involved in cell wall formation. Catalyzes the final step in the synthesis of UDP-N-acetylmuramoyl-pentapeptide, the precursor of murein.</text>
</comment>
<comment type="similarity">
    <text evidence="10">Belongs to the MurCDEF family. MurF subfamily.</text>
</comment>
<dbReference type="NCBIfam" id="TIGR01143">
    <property type="entry name" value="murF"/>
    <property type="match status" value="1"/>
</dbReference>
<dbReference type="PANTHER" id="PTHR43024">
    <property type="entry name" value="UDP-N-ACETYLMURAMOYL-TRIPEPTIDE--D-ALANYL-D-ALANINE LIGASE"/>
    <property type="match status" value="1"/>
</dbReference>
<reference evidence="14 15" key="1">
    <citation type="submission" date="2018-11" db="EMBL/GenBank/DDBJ databases">
        <title>Genome sequencing and assembly of Clostridium tagluense strain A121.</title>
        <authorList>
            <person name="Murakami T."/>
            <person name="Segawa T."/>
            <person name="Shcherbakova V.A."/>
            <person name="Mori H."/>
            <person name="Yoshimura Y."/>
        </authorList>
    </citation>
    <scope>NUCLEOTIDE SEQUENCE [LARGE SCALE GENOMIC DNA]</scope>
    <source>
        <strain evidence="14 15">A121</strain>
    </source>
</reference>
<dbReference type="PANTHER" id="PTHR43024:SF1">
    <property type="entry name" value="UDP-N-ACETYLMURAMOYL-TRIPEPTIDE--D-ALANYL-D-ALANINE LIGASE"/>
    <property type="match status" value="1"/>
</dbReference>
<evidence type="ECO:0000256" key="11">
    <source>
        <dbReference type="RuleBase" id="RU004136"/>
    </source>
</evidence>
<dbReference type="UniPathway" id="UPA00219"/>
<dbReference type="Gene3D" id="3.90.190.20">
    <property type="entry name" value="Mur ligase, C-terminal domain"/>
    <property type="match status" value="1"/>
</dbReference>
<dbReference type="SUPFAM" id="SSF63418">
    <property type="entry name" value="MurE/MurF N-terminal domain"/>
    <property type="match status" value="1"/>
</dbReference>
<keyword evidence="9 10" id="KW-0961">Cell wall biogenesis/degradation</keyword>
<dbReference type="InterPro" id="IPR013221">
    <property type="entry name" value="Mur_ligase_cen"/>
</dbReference>
<dbReference type="Proteomes" id="UP000287872">
    <property type="component" value="Unassembled WGS sequence"/>
</dbReference>
<keyword evidence="4 10" id="KW-0547">Nucleotide-binding</keyword>
<organism evidence="14 15">
    <name type="scientific">Clostridium tagluense</name>
    <dbReference type="NCBI Taxonomy" id="360422"/>
    <lineage>
        <taxon>Bacteria</taxon>
        <taxon>Bacillati</taxon>
        <taxon>Bacillota</taxon>
        <taxon>Clostridia</taxon>
        <taxon>Eubacteriales</taxon>
        <taxon>Clostridiaceae</taxon>
        <taxon>Clostridium</taxon>
    </lineage>
</organism>
<name>A0A401UHA3_9CLOT</name>
<comment type="catalytic activity">
    <reaction evidence="10 11">
        <text>D-alanyl-D-alanine + UDP-N-acetyl-alpha-D-muramoyl-L-alanyl-gamma-D-glutamyl-meso-2,6-diaminopimelate + ATP = UDP-N-acetyl-alpha-D-muramoyl-L-alanyl-gamma-D-glutamyl-meso-2,6-diaminopimeloyl-D-alanyl-D-alanine + ADP + phosphate + H(+)</text>
        <dbReference type="Rhea" id="RHEA:28374"/>
        <dbReference type="ChEBI" id="CHEBI:15378"/>
        <dbReference type="ChEBI" id="CHEBI:30616"/>
        <dbReference type="ChEBI" id="CHEBI:43474"/>
        <dbReference type="ChEBI" id="CHEBI:57822"/>
        <dbReference type="ChEBI" id="CHEBI:61386"/>
        <dbReference type="ChEBI" id="CHEBI:83905"/>
        <dbReference type="ChEBI" id="CHEBI:456216"/>
        <dbReference type="EC" id="6.3.2.10"/>
    </reaction>
</comment>
<evidence type="ECO:0000256" key="4">
    <source>
        <dbReference type="ARBA" id="ARBA00022741"/>
    </source>
</evidence>
<dbReference type="Gene3D" id="3.40.1190.10">
    <property type="entry name" value="Mur-like, catalytic domain"/>
    <property type="match status" value="1"/>
</dbReference>
<dbReference type="GO" id="GO:0008766">
    <property type="term" value="F:UDP-N-acetylmuramoylalanyl-D-glutamyl-2,6-diaminopimelate-D-alanyl-D-alanine ligase activity"/>
    <property type="evidence" value="ECO:0007669"/>
    <property type="project" value="RHEA"/>
</dbReference>
<evidence type="ECO:0000256" key="7">
    <source>
        <dbReference type="ARBA" id="ARBA00022984"/>
    </source>
</evidence>
<evidence type="ECO:0000313" key="15">
    <source>
        <dbReference type="Proteomes" id="UP000287872"/>
    </source>
</evidence>
<dbReference type="HAMAP" id="MF_02019">
    <property type="entry name" value="MurF"/>
    <property type="match status" value="1"/>
</dbReference>
<dbReference type="OrthoDB" id="9801978at2"/>
<dbReference type="Pfam" id="PF02875">
    <property type="entry name" value="Mur_ligase_C"/>
    <property type="match status" value="1"/>
</dbReference>
<dbReference type="GO" id="GO:0005737">
    <property type="term" value="C:cytoplasm"/>
    <property type="evidence" value="ECO:0007669"/>
    <property type="project" value="UniProtKB-SubCell"/>
</dbReference>
<evidence type="ECO:0000256" key="3">
    <source>
        <dbReference type="ARBA" id="ARBA00022618"/>
    </source>
</evidence>
<dbReference type="SUPFAM" id="SSF53623">
    <property type="entry name" value="MurD-like peptide ligases, catalytic domain"/>
    <property type="match status" value="1"/>
</dbReference>
<keyword evidence="8 10" id="KW-0131">Cell cycle</keyword>
<keyword evidence="1 10" id="KW-0963">Cytoplasm</keyword>
<dbReference type="InterPro" id="IPR035911">
    <property type="entry name" value="MurE/MurF_N"/>
</dbReference>
<dbReference type="GO" id="GO:0051301">
    <property type="term" value="P:cell division"/>
    <property type="evidence" value="ECO:0007669"/>
    <property type="project" value="UniProtKB-KW"/>
</dbReference>
<keyword evidence="15" id="KW-1185">Reference proteome</keyword>
<comment type="pathway">
    <text evidence="10 11">Cell wall biogenesis; peptidoglycan biosynthesis.</text>
</comment>
<dbReference type="InterPro" id="IPR036615">
    <property type="entry name" value="Mur_ligase_C_dom_sf"/>
</dbReference>